<feature type="non-terminal residue" evidence="2">
    <location>
        <position position="1"/>
    </location>
</feature>
<feature type="region of interest" description="Disordered" evidence="1">
    <location>
        <begin position="53"/>
        <end position="85"/>
    </location>
</feature>
<organism evidence="2 3">
    <name type="scientific">Collybia nuda</name>
    <dbReference type="NCBI Taxonomy" id="64659"/>
    <lineage>
        <taxon>Eukaryota</taxon>
        <taxon>Fungi</taxon>
        <taxon>Dikarya</taxon>
        <taxon>Basidiomycota</taxon>
        <taxon>Agaricomycotina</taxon>
        <taxon>Agaricomycetes</taxon>
        <taxon>Agaricomycetidae</taxon>
        <taxon>Agaricales</taxon>
        <taxon>Tricholomatineae</taxon>
        <taxon>Clitocybaceae</taxon>
        <taxon>Collybia</taxon>
    </lineage>
</organism>
<keyword evidence="3" id="KW-1185">Reference proteome</keyword>
<dbReference type="OrthoDB" id="5569309at2759"/>
<feature type="non-terminal residue" evidence="2">
    <location>
        <position position="85"/>
    </location>
</feature>
<evidence type="ECO:0000313" key="3">
    <source>
        <dbReference type="Proteomes" id="UP000807353"/>
    </source>
</evidence>
<dbReference type="EMBL" id="MU150354">
    <property type="protein sequence ID" value="KAF9457909.1"/>
    <property type="molecule type" value="Genomic_DNA"/>
</dbReference>
<comment type="caution">
    <text evidence="2">The sequence shown here is derived from an EMBL/GenBank/DDBJ whole genome shotgun (WGS) entry which is preliminary data.</text>
</comment>
<accession>A0A9P5XVP7</accession>
<feature type="compositionally biased region" description="Polar residues" evidence="1">
    <location>
        <begin position="72"/>
        <end position="85"/>
    </location>
</feature>
<evidence type="ECO:0000313" key="2">
    <source>
        <dbReference type="EMBL" id="KAF9457909.1"/>
    </source>
</evidence>
<dbReference type="AlphaFoldDB" id="A0A9P5XVP7"/>
<evidence type="ECO:0008006" key="4">
    <source>
        <dbReference type="Google" id="ProtNLM"/>
    </source>
</evidence>
<gene>
    <name evidence="2" type="ORF">BDZ94DRAFT_1135139</name>
</gene>
<dbReference type="Proteomes" id="UP000807353">
    <property type="component" value="Unassembled WGS sequence"/>
</dbReference>
<evidence type="ECO:0000256" key="1">
    <source>
        <dbReference type="SAM" id="MobiDB-lite"/>
    </source>
</evidence>
<proteinExistence type="predicted"/>
<sequence>FIGGLSSKLKPDLQDIAQALNLNTNGQKKDIMDRIVACFDADPMLCEDPRFEGLFNRTRRRPAQTDGEGPNTLPSNSAGPSSSTP</sequence>
<protein>
    <recommendedName>
        <fullName evidence="4">SAP domain-containing protein</fullName>
    </recommendedName>
</protein>
<reference evidence="2" key="1">
    <citation type="submission" date="2020-11" db="EMBL/GenBank/DDBJ databases">
        <authorList>
            <consortium name="DOE Joint Genome Institute"/>
            <person name="Ahrendt S."/>
            <person name="Riley R."/>
            <person name="Andreopoulos W."/>
            <person name="Labutti K."/>
            <person name="Pangilinan J."/>
            <person name="Ruiz-Duenas F.J."/>
            <person name="Barrasa J.M."/>
            <person name="Sanchez-Garcia M."/>
            <person name="Camarero S."/>
            <person name="Miyauchi S."/>
            <person name="Serrano A."/>
            <person name="Linde D."/>
            <person name="Babiker R."/>
            <person name="Drula E."/>
            <person name="Ayuso-Fernandez I."/>
            <person name="Pacheco R."/>
            <person name="Padilla G."/>
            <person name="Ferreira P."/>
            <person name="Barriuso J."/>
            <person name="Kellner H."/>
            <person name="Castanera R."/>
            <person name="Alfaro M."/>
            <person name="Ramirez L."/>
            <person name="Pisabarro A.G."/>
            <person name="Kuo A."/>
            <person name="Tritt A."/>
            <person name="Lipzen A."/>
            <person name="He G."/>
            <person name="Yan M."/>
            <person name="Ng V."/>
            <person name="Cullen D."/>
            <person name="Martin F."/>
            <person name="Rosso M.-N."/>
            <person name="Henrissat B."/>
            <person name="Hibbett D."/>
            <person name="Martinez A.T."/>
            <person name="Grigoriev I.V."/>
        </authorList>
    </citation>
    <scope>NUCLEOTIDE SEQUENCE</scope>
    <source>
        <strain evidence="2">CBS 247.69</strain>
    </source>
</reference>
<name>A0A9P5XVP7_9AGAR</name>